<dbReference type="SUPFAM" id="SSF53850">
    <property type="entry name" value="Periplasmic binding protein-like II"/>
    <property type="match status" value="1"/>
</dbReference>
<protein>
    <submittedName>
        <fullName evidence="6">HTH-type transcriptional regulator YhaJ</fullName>
    </submittedName>
</protein>
<proteinExistence type="inferred from homology"/>
<dbReference type="InterPro" id="IPR005119">
    <property type="entry name" value="LysR_subst-bd"/>
</dbReference>
<evidence type="ECO:0000313" key="6">
    <source>
        <dbReference type="EMBL" id="RUS67654.1"/>
    </source>
</evidence>
<dbReference type="Gene3D" id="1.10.10.10">
    <property type="entry name" value="Winged helix-like DNA-binding domain superfamily/Winged helix DNA-binding domain"/>
    <property type="match status" value="1"/>
</dbReference>
<evidence type="ECO:0000259" key="5">
    <source>
        <dbReference type="PROSITE" id="PS50931"/>
    </source>
</evidence>
<dbReference type="GO" id="GO:0000976">
    <property type="term" value="F:transcription cis-regulatory region binding"/>
    <property type="evidence" value="ECO:0007669"/>
    <property type="project" value="TreeGrafter"/>
</dbReference>
<dbReference type="Pfam" id="PF03466">
    <property type="entry name" value="LysR_substrate"/>
    <property type="match status" value="1"/>
</dbReference>
<evidence type="ECO:0000256" key="2">
    <source>
        <dbReference type="ARBA" id="ARBA00023015"/>
    </source>
</evidence>
<dbReference type="Proteomes" id="UP000286947">
    <property type="component" value="Unassembled WGS sequence"/>
</dbReference>
<dbReference type="SUPFAM" id="SSF46785">
    <property type="entry name" value="Winged helix' DNA-binding domain"/>
    <property type="match status" value="1"/>
</dbReference>
<comment type="similarity">
    <text evidence="1">Belongs to the LysR transcriptional regulatory family.</text>
</comment>
<accession>A0A433SG77</accession>
<keyword evidence="7" id="KW-1185">Reference proteome</keyword>
<dbReference type="InterPro" id="IPR000847">
    <property type="entry name" value="LysR_HTH_N"/>
</dbReference>
<reference evidence="6 7" key="1">
    <citation type="submission" date="2018-01" db="EMBL/GenBank/DDBJ databases">
        <title>Saezia sanguinis gen. nov., sp. nov., in the order Burkholderiales isolated from human blood.</title>
        <authorList>
            <person name="Medina-Pascual M.J."/>
            <person name="Valdezate S."/>
            <person name="Monzon S."/>
            <person name="Cuesta I."/>
            <person name="Carrasco G."/>
            <person name="Villalon P."/>
            <person name="Saez-Nieto J.A."/>
        </authorList>
    </citation>
    <scope>NUCLEOTIDE SEQUENCE [LARGE SCALE GENOMIC DNA]</scope>
    <source>
        <strain evidence="6 7">CNM695-12</strain>
    </source>
</reference>
<organism evidence="6 7">
    <name type="scientific">Saezia sanguinis</name>
    <dbReference type="NCBI Taxonomy" id="1965230"/>
    <lineage>
        <taxon>Bacteria</taxon>
        <taxon>Pseudomonadati</taxon>
        <taxon>Pseudomonadota</taxon>
        <taxon>Betaproteobacteria</taxon>
        <taxon>Burkholderiales</taxon>
        <taxon>Saeziaceae</taxon>
        <taxon>Saezia</taxon>
    </lineage>
</organism>
<dbReference type="PANTHER" id="PTHR30126">
    <property type="entry name" value="HTH-TYPE TRANSCRIPTIONAL REGULATOR"/>
    <property type="match status" value="1"/>
</dbReference>
<evidence type="ECO:0000313" key="7">
    <source>
        <dbReference type="Proteomes" id="UP000286947"/>
    </source>
</evidence>
<dbReference type="RefSeq" id="WP_126977219.1">
    <property type="nucleotide sequence ID" value="NZ_PQSP01000001.1"/>
</dbReference>
<dbReference type="Pfam" id="PF00126">
    <property type="entry name" value="HTH_1"/>
    <property type="match status" value="1"/>
</dbReference>
<dbReference type="EMBL" id="PQSP01000001">
    <property type="protein sequence ID" value="RUS67654.1"/>
    <property type="molecule type" value="Genomic_DNA"/>
</dbReference>
<comment type="caution">
    <text evidence="6">The sequence shown here is derived from an EMBL/GenBank/DDBJ whole genome shotgun (WGS) entry which is preliminary data.</text>
</comment>
<evidence type="ECO:0000256" key="3">
    <source>
        <dbReference type="ARBA" id="ARBA00023125"/>
    </source>
</evidence>
<dbReference type="InterPro" id="IPR036388">
    <property type="entry name" value="WH-like_DNA-bd_sf"/>
</dbReference>
<evidence type="ECO:0000256" key="1">
    <source>
        <dbReference type="ARBA" id="ARBA00009437"/>
    </source>
</evidence>
<dbReference type="AlphaFoldDB" id="A0A433SG77"/>
<keyword evidence="2" id="KW-0805">Transcription regulation</keyword>
<sequence length="301" mass="33275">MPRLTLEAIHTIDTIARAGSFTAAAEILHKVPSTISYTVTKLEEQMGIQFFERNGPRVTLTPVGEELLHEGRCLLAAANDLESRLHQMAQGEEIELYITLDELLPLAAFTEDIRAFNASSHRTRLHFQHEVLTGTWEALMQRRADLVIAAGEGPAGGGYKTHPVGSLSFAFCVAPGHPLIQEKKPLHKNQLMQHTAIVIGDSARHLPLRTTGLYYGQPQLTVSCLADKIALQKAGLGHGFIPRACIAEALHNKELVELTVTEPKADETFYLAWRTGENGTALAWWQQRLARQWLPQAIITA</sequence>
<dbReference type="PANTHER" id="PTHR30126:SF4">
    <property type="entry name" value="LYSR FAMILY TRANSCRIPTIONAL REGULATOR"/>
    <property type="match status" value="1"/>
</dbReference>
<dbReference type="PROSITE" id="PS50931">
    <property type="entry name" value="HTH_LYSR"/>
    <property type="match status" value="1"/>
</dbReference>
<dbReference type="InterPro" id="IPR036390">
    <property type="entry name" value="WH_DNA-bd_sf"/>
</dbReference>
<keyword evidence="4" id="KW-0804">Transcription</keyword>
<dbReference type="GO" id="GO:0003700">
    <property type="term" value="F:DNA-binding transcription factor activity"/>
    <property type="evidence" value="ECO:0007669"/>
    <property type="project" value="InterPro"/>
</dbReference>
<keyword evidence="3" id="KW-0238">DNA-binding</keyword>
<dbReference type="Gene3D" id="3.40.190.290">
    <property type="match status" value="1"/>
</dbReference>
<gene>
    <name evidence="6" type="primary">yhaJ_2</name>
    <name evidence="6" type="ORF">CUZ56_00129</name>
</gene>
<dbReference type="OrthoDB" id="5293066at2"/>
<evidence type="ECO:0000256" key="4">
    <source>
        <dbReference type="ARBA" id="ARBA00023163"/>
    </source>
</evidence>
<name>A0A433SG77_9BURK</name>
<feature type="domain" description="HTH lysR-type" evidence="5">
    <location>
        <begin position="4"/>
        <end position="61"/>
    </location>
</feature>